<evidence type="ECO:0000313" key="3">
    <source>
        <dbReference type="Proteomes" id="UP000315751"/>
    </source>
</evidence>
<sequence length="199" mass="22114">MLKVTAKWPHIVVLSAALVLLMPAMAWAEDMRGALGNYASNRQAQLLDDKCHILNSEERPVIDTFVQDVQAYVVAKAPREQDTLRKLDETAQTAAAAESCGTAAKVVRDAYEDRLANSLALAVIPYAWAMDVGERCEKITPDEDNQIMKLYLARQQEVQQKYGTAFFGKYAMIVHQADDKSQTFSCSDARKMIDAVIGK</sequence>
<dbReference type="EMBL" id="VITR01000001">
    <property type="protein sequence ID" value="TWB46124.1"/>
    <property type="molecule type" value="Genomic_DNA"/>
</dbReference>
<feature type="chain" id="PRO_5021767951" description="Lysozyme inhibitor LprI N-terminal domain-containing protein" evidence="1">
    <location>
        <begin position="29"/>
        <end position="199"/>
    </location>
</feature>
<gene>
    <name evidence="2" type="ORF">FBZ90_101459</name>
</gene>
<evidence type="ECO:0000313" key="2">
    <source>
        <dbReference type="EMBL" id="TWB46124.1"/>
    </source>
</evidence>
<protein>
    <recommendedName>
        <fullName evidence="4">Lysozyme inhibitor LprI N-terminal domain-containing protein</fullName>
    </recommendedName>
</protein>
<dbReference type="Proteomes" id="UP000315751">
    <property type="component" value="Unassembled WGS sequence"/>
</dbReference>
<dbReference type="AlphaFoldDB" id="A0A560HLC2"/>
<keyword evidence="3" id="KW-1185">Reference proteome</keyword>
<dbReference type="RefSeq" id="WP_145729399.1">
    <property type="nucleotide sequence ID" value="NZ_VITR01000001.1"/>
</dbReference>
<reference evidence="2 3" key="1">
    <citation type="submission" date="2019-06" db="EMBL/GenBank/DDBJ databases">
        <title>Genomic Encyclopedia of Type Strains, Phase IV (KMG-V): Genome sequencing to study the core and pangenomes of soil and plant-associated prokaryotes.</title>
        <authorList>
            <person name="Whitman W."/>
        </authorList>
    </citation>
    <scope>NUCLEOTIDE SEQUENCE [LARGE SCALE GENOMIC DNA]</scope>
    <source>
        <strain evidence="2 3">BR 11622</strain>
    </source>
</reference>
<keyword evidence="1" id="KW-0732">Signal</keyword>
<name>A0A560HLC2_9PROT</name>
<organism evidence="2 3">
    <name type="scientific">Nitrospirillum amazonense</name>
    <dbReference type="NCBI Taxonomy" id="28077"/>
    <lineage>
        <taxon>Bacteria</taxon>
        <taxon>Pseudomonadati</taxon>
        <taxon>Pseudomonadota</taxon>
        <taxon>Alphaproteobacteria</taxon>
        <taxon>Rhodospirillales</taxon>
        <taxon>Azospirillaceae</taxon>
        <taxon>Nitrospirillum</taxon>
    </lineage>
</organism>
<feature type="signal peptide" evidence="1">
    <location>
        <begin position="1"/>
        <end position="28"/>
    </location>
</feature>
<evidence type="ECO:0008006" key="4">
    <source>
        <dbReference type="Google" id="ProtNLM"/>
    </source>
</evidence>
<evidence type="ECO:0000256" key="1">
    <source>
        <dbReference type="SAM" id="SignalP"/>
    </source>
</evidence>
<proteinExistence type="predicted"/>
<accession>A0A560HLC2</accession>
<comment type="caution">
    <text evidence="2">The sequence shown here is derived from an EMBL/GenBank/DDBJ whole genome shotgun (WGS) entry which is preliminary data.</text>
</comment>